<comment type="subcellular location">
    <subcellularLocation>
        <location evidence="1">Secreted</location>
        <location evidence="1">Cell wall</location>
    </subcellularLocation>
</comment>
<feature type="compositionally biased region" description="Basic and acidic residues" evidence="6">
    <location>
        <begin position="389"/>
        <end position="406"/>
    </location>
</feature>
<comment type="caution">
    <text evidence="9">The sequence shown here is derived from an EMBL/GenBank/DDBJ whole genome shotgun (WGS) entry which is preliminary data.</text>
</comment>
<evidence type="ECO:0000256" key="3">
    <source>
        <dbReference type="ARBA" id="ARBA00022525"/>
    </source>
</evidence>
<accession>A0ABV8HFS2</accession>
<evidence type="ECO:0000256" key="1">
    <source>
        <dbReference type="ARBA" id="ARBA00004191"/>
    </source>
</evidence>
<dbReference type="Proteomes" id="UP001595793">
    <property type="component" value="Unassembled WGS sequence"/>
</dbReference>
<dbReference type="RefSeq" id="WP_290231960.1">
    <property type="nucleotide sequence ID" value="NZ_JAUFPZ010000002.1"/>
</dbReference>
<evidence type="ECO:0000259" key="8">
    <source>
        <dbReference type="Pfam" id="PF01030"/>
    </source>
</evidence>
<dbReference type="InterPro" id="IPR000494">
    <property type="entry name" value="Rcpt_L-dom"/>
</dbReference>
<feature type="domain" description="Receptor L-domain" evidence="8">
    <location>
        <begin position="254"/>
        <end position="357"/>
    </location>
</feature>
<dbReference type="PANTHER" id="PTHR31018:SF3">
    <property type="entry name" value="RECEPTOR PROTEIN-TYROSINE KINASE"/>
    <property type="match status" value="1"/>
</dbReference>
<evidence type="ECO:0000313" key="9">
    <source>
        <dbReference type="EMBL" id="MFC4029739.1"/>
    </source>
</evidence>
<dbReference type="InterPro" id="IPR051648">
    <property type="entry name" value="CWI-Assembly_Regulator"/>
</dbReference>
<proteinExistence type="predicted"/>
<evidence type="ECO:0000256" key="5">
    <source>
        <dbReference type="ARBA" id="ARBA00023180"/>
    </source>
</evidence>
<organism evidence="9 10">
    <name type="scientific">Zunongwangia endophytica</name>
    <dbReference type="NCBI Taxonomy" id="1808945"/>
    <lineage>
        <taxon>Bacteria</taxon>
        <taxon>Pseudomonadati</taxon>
        <taxon>Bacteroidota</taxon>
        <taxon>Flavobacteriia</taxon>
        <taxon>Flavobacteriales</taxon>
        <taxon>Flavobacteriaceae</taxon>
        <taxon>Zunongwangia</taxon>
    </lineage>
</organism>
<feature type="region of interest" description="Disordered" evidence="6">
    <location>
        <begin position="389"/>
        <end position="409"/>
    </location>
</feature>
<dbReference type="InterPro" id="IPR036941">
    <property type="entry name" value="Rcpt_L-dom_sf"/>
</dbReference>
<dbReference type="EMBL" id="JBHSAS010000034">
    <property type="protein sequence ID" value="MFC4029739.1"/>
    <property type="molecule type" value="Genomic_DNA"/>
</dbReference>
<feature type="domain" description="Receptor L-domain" evidence="8">
    <location>
        <begin position="42"/>
        <end position="82"/>
    </location>
</feature>
<protein>
    <submittedName>
        <fullName evidence="9">T9SS type B sorting domain-containing protein</fullName>
    </submittedName>
</protein>
<dbReference type="Pfam" id="PF13585">
    <property type="entry name" value="CHU_C"/>
    <property type="match status" value="1"/>
</dbReference>
<evidence type="ECO:0000256" key="4">
    <source>
        <dbReference type="ARBA" id="ARBA00022729"/>
    </source>
</evidence>
<dbReference type="PANTHER" id="PTHR31018">
    <property type="entry name" value="SPORULATION-SPECIFIC PROTEIN-RELATED"/>
    <property type="match status" value="1"/>
</dbReference>
<evidence type="ECO:0000313" key="10">
    <source>
        <dbReference type="Proteomes" id="UP001595793"/>
    </source>
</evidence>
<keyword evidence="10" id="KW-1185">Reference proteome</keyword>
<dbReference type="Pfam" id="PF01030">
    <property type="entry name" value="Recep_L_domain"/>
    <property type="match status" value="2"/>
</dbReference>
<dbReference type="NCBIfam" id="TIGR04131">
    <property type="entry name" value="Bac_Flav_CTERM"/>
    <property type="match status" value="1"/>
</dbReference>
<reference evidence="10" key="1">
    <citation type="journal article" date="2019" name="Int. J. Syst. Evol. Microbiol.">
        <title>The Global Catalogue of Microorganisms (GCM) 10K type strain sequencing project: providing services to taxonomists for standard genome sequencing and annotation.</title>
        <authorList>
            <consortium name="The Broad Institute Genomics Platform"/>
            <consortium name="The Broad Institute Genome Sequencing Center for Infectious Disease"/>
            <person name="Wu L."/>
            <person name="Ma J."/>
        </authorList>
    </citation>
    <scope>NUCLEOTIDE SEQUENCE [LARGE SCALE GENOMIC DNA]</scope>
    <source>
        <strain evidence="10">CECT 9128</strain>
    </source>
</reference>
<feature type="signal peptide" evidence="7">
    <location>
        <begin position="1"/>
        <end position="18"/>
    </location>
</feature>
<feature type="chain" id="PRO_5045416692" evidence="7">
    <location>
        <begin position="19"/>
        <end position="775"/>
    </location>
</feature>
<keyword evidence="4 7" id="KW-0732">Signal</keyword>
<evidence type="ECO:0000256" key="7">
    <source>
        <dbReference type="SAM" id="SignalP"/>
    </source>
</evidence>
<dbReference type="SUPFAM" id="SSF52058">
    <property type="entry name" value="L domain-like"/>
    <property type="match status" value="2"/>
</dbReference>
<sequence>MKFVIFFLIFFLNITIHAQCPTGNIIINSQQEFNEFSNNYSNCKIVNGNVTITGAVTNLQPLKNIEEIKGNLIIRNTDIEDFTLNLSITKIDGDLQIQANTLLKDLNSFNELIKVNNIYIDGMLGYLDGFTKLEQVNTVDLKSLGMSLDAFQNLKFVENTIDMDNSGLILGVFNAFDKVEYIKGSLIMEDYPHGVGLFSELKYVGNNLFIRRTGINEIEGFNKLVSIGSLGGGNFEISESLELTVFTGFNSLERIYGNMIIKDNPELPTISGFSNLRKIDKALIIQNNNNLPSLMGLENLISVSGNFGIIGLIVSNNSNLKDCSAICTLLANEKVYDDLEIINNPSECSTRQEIQEKCLPDFDNDGIPDDIDLDDDNDGILDVIEDNGILDRDTDQDGHPDKRDLDSDNDDCFDVIEAGFTDKDNNGTLGSLPDTVDENGLIINVKSGYEEPLDEDDNDIPDFQEQFLLNAGNDVNLNICKNGSSIDLFDYLGPNAQIGGTWSPKLSSNSSVFDPSLDNEGLYAYTVNNYCVSKTALVEVVFTPQPNPGIDSSITICQYETSFALIDYLGGNPDSNGYWEPALPNGIFDPQINNAGKYVYRVSNNNCEVLSSEINVAIFDRNETVNYELLTKYNNDGSYDISLKAENESNYIFTLDNRDNGKAEFYSVLPGVHKIEIIEIDGCSYTSNEIYLIGFPNYFTPNSDGINDTWKPIGTGEKELNILIYDRYGTLITTLTNGEDWDGTFNGQPLPEDDYWFKATIDLETEERGHFSLIR</sequence>
<keyword evidence="5" id="KW-0325">Glycoprotein</keyword>
<name>A0ABV8HFS2_9FLAO</name>
<evidence type="ECO:0000256" key="2">
    <source>
        <dbReference type="ARBA" id="ARBA00022512"/>
    </source>
</evidence>
<dbReference type="InterPro" id="IPR026341">
    <property type="entry name" value="T9SS_type_B"/>
</dbReference>
<evidence type="ECO:0000256" key="6">
    <source>
        <dbReference type="SAM" id="MobiDB-lite"/>
    </source>
</evidence>
<keyword evidence="3" id="KW-0964">Secreted</keyword>
<gene>
    <name evidence="9" type="ORF">ACFOS1_20140</name>
</gene>
<keyword evidence="2" id="KW-0134">Cell wall</keyword>
<dbReference type="Gene3D" id="3.80.20.20">
    <property type="entry name" value="Receptor L-domain"/>
    <property type="match status" value="2"/>
</dbReference>